<dbReference type="EMBL" id="AGNL01048472">
    <property type="protein sequence ID" value="EJK45497.1"/>
    <property type="molecule type" value="Genomic_DNA"/>
</dbReference>
<accession>K0RFY1</accession>
<dbReference type="AlphaFoldDB" id="K0RFY1"/>
<evidence type="ECO:0000313" key="3">
    <source>
        <dbReference type="Proteomes" id="UP000266841"/>
    </source>
</evidence>
<evidence type="ECO:0000256" key="1">
    <source>
        <dbReference type="SAM" id="Phobius"/>
    </source>
</evidence>
<organism evidence="2 3">
    <name type="scientific">Thalassiosira oceanica</name>
    <name type="common">Marine diatom</name>
    <dbReference type="NCBI Taxonomy" id="159749"/>
    <lineage>
        <taxon>Eukaryota</taxon>
        <taxon>Sar</taxon>
        <taxon>Stramenopiles</taxon>
        <taxon>Ochrophyta</taxon>
        <taxon>Bacillariophyta</taxon>
        <taxon>Coscinodiscophyceae</taxon>
        <taxon>Thalassiosirophycidae</taxon>
        <taxon>Thalassiosirales</taxon>
        <taxon>Thalassiosiraceae</taxon>
        <taxon>Thalassiosira</taxon>
    </lineage>
</organism>
<reference evidence="2 3" key="1">
    <citation type="journal article" date="2012" name="Genome Biol.">
        <title>Genome and low-iron response of an oceanic diatom adapted to chronic iron limitation.</title>
        <authorList>
            <person name="Lommer M."/>
            <person name="Specht M."/>
            <person name="Roy A.S."/>
            <person name="Kraemer L."/>
            <person name="Andreson R."/>
            <person name="Gutowska M.A."/>
            <person name="Wolf J."/>
            <person name="Bergner S.V."/>
            <person name="Schilhabel M.B."/>
            <person name="Klostermeier U.C."/>
            <person name="Beiko R.G."/>
            <person name="Rosenstiel P."/>
            <person name="Hippler M."/>
            <person name="Laroche J."/>
        </authorList>
    </citation>
    <scope>NUCLEOTIDE SEQUENCE [LARGE SCALE GENOMIC DNA]</scope>
    <source>
        <strain evidence="2 3">CCMP1005</strain>
    </source>
</reference>
<name>K0RFY1_THAOC</name>
<keyword evidence="1" id="KW-0812">Transmembrane</keyword>
<feature type="transmembrane region" description="Helical" evidence="1">
    <location>
        <begin position="216"/>
        <end position="235"/>
    </location>
</feature>
<keyword evidence="1" id="KW-1133">Transmembrane helix</keyword>
<protein>
    <submittedName>
        <fullName evidence="2">Uncharacterized protein</fullName>
    </submittedName>
</protein>
<comment type="caution">
    <text evidence="2">The sequence shown here is derived from an EMBL/GenBank/DDBJ whole genome shotgun (WGS) entry which is preliminary data.</text>
</comment>
<dbReference type="Proteomes" id="UP000266841">
    <property type="component" value="Unassembled WGS sequence"/>
</dbReference>
<sequence length="291" mass="33725">MSDEEEKKKEERWQSRDYRELIKEKKLEKKPRRRKMASDELNISVHRRLLTSTLSRVPSVAPMKMPLSPRKKKDDNFHYRTQYDLPPNISAEDKYNHGKRLTPLLDYEVFQWAWFLVLMTLAIADRFAWNVWPRQTYSIGSGSAGSDRTVGYKPGPWSVVLYDVLARVSGRYSIICYNFILITRLESLEQLLTTPFVRKYLLNTSNIINANTRLHYWNGIGLCVMTILHIWSILFPCVTHGYSAVVVPGVFEWPLSERTPGKCSVSNEPGCWPGDANPGMTRSFSFCTHLQ</sequence>
<gene>
    <name evidence="2" type="ORF">THAOC_35886</name>
</gene>
<dbReference type="OrthoDB" id="5954077at2759"/>
<keyword evidence="1" id="KW-0472">Membrane</keyword>
<dbReference type="eggNOG" id="ENOG502SB7B">
    <property type="taxonomic scope" value="Eukaryota"/>
</dbReference>
<keyword evidence="3" id="KW-1185">Reference proteome</keyword>
<evidence type="ECO:0000313" key="2">
    <source>
        <dbReference type="EMBL" id="EJK45497.1"/>
    </source>
</evidence>
<proteinExistence type="predicted"/>